<dbReference type="InterPro" id="IPR051910">
    <property type="entry name" value="ComF/GntX_DNA_util-trans"/>
</dbReference>
<evidence type="ECO:0000313" key="3">
    <source>
        <dbReference type="EMBL" id="ACE85579.1"/>
    </source>
</evidence>
<evidence type="ECO:0000313" key="4">
    <source>
        <dbReference type="Proteomes" id="UP000001036"/>
    </source>
</evidence>
<evidence type="ECO:0000256" key="1">
    <source>
        <dbReference type="ARBA" id="ARBA00008007"/>
    </source>
</evidence>
<keyword evidence="4" id="KW-1185">Reference proteome</keyword>
<dbReference type="Gene3D" id="3.40.50.2020">
    <property type="match status" value="1"/>
</dbReference>
<dbReference type="STRING" id="498211.CJA_0425"/>
<organism evidence="3 4">
    <name type="scientific">Cellvibrio japonicus (strain Ueda107)</name>
    <name type="common">Pseudomonas fluorescens subsp. cellulosa</name>
    <dbReference type="NCBI Taxonomy" id="498211"/>
    <lineage>
        <taxon>Bacteria</taxon>
        <taxon>Pseudomonadati</taxon>
        <taxon>Pseudomonadota</taxon>
        <taxon>Gammaproteobacteria</taxon>
        <taxon>Cellvibrionales</taxon>
        <taxon>Cellvibrionaceae</taxon>
        <taxon>Cellvibrio</taxon>
    </lineage>
</organism>
<dbReference type="CDD" id="cd06223">
    <property type="entry name" value="PRTases_typeI"/>
    <property type="match status" value="1"/>
</dbReference>
<comment type="similarity">
    <text evidence="1">Belongs to the ComF/GntX family.</text>
</comment>
<dbReference type="InterPro" id="IPR000836">
    <property type="entry name" value="PRTase_dom"/>
</dbReference>
<feature type="domain" description="Double zinc ribbon" evidence="2">
    <location>
        <begin position="10"/>
        <end position="69"/>
    </location>
</feature>
<protein>
    <submittedName>
        <fullName evidence="3">Competence protein ComF</fullName>
    </submittedName>
</protein>
<dbReference type="InterPro" id="IPR029057">
    <property type="entry name" value="PRTase-like"/>
</dbReference>
<dbReference type="Pfam" id="PF18912">
    <property type="entry name" value="DZR_2"/>
    <property type="match status" value="1"/>
</dbReference>
<dbReference type="AlphaFoldDB" id="B3PI86"/>
<gene>
    <name evidence="3" type="ordered locus">CJA_0425</name>
</gene>
<dbReference type="eggNOG" id="COG1040">
    <property type="taxonomic scope" value="Bacteria"/>
</dbReference>
<reference evidence="3 4" key="1">
    <citation type="journal article" date="2008" name="J. Bacteriol.">
        <title>Insights into plant cell wall degradation from the genome sequence of the soil bacterium Cellvibrio japonicus.</title>
        <authorList>
            <person name="Deboy R.T."/>
            <person name="Mongodin E.F."/>
            <person name="Fouts D.E."/>
            <person name="Tailford L.E."/>
            <person name="Khouri H."/>
            <person name="Emerson J.B."/>
            <person name="Mohamoud Y."/>
            <person name="Watkins K."/>
            <person name="Henrissat B."/>
            <person name="Gilbert H.J."/>
            <person name="Nelson K.E."/>
        </authorList>
    </citation>
    <scope>NUCLEOTIDE SEQUENCE [LARGE SCALE GENOMIC DNA]</scope>
    <source>
        <strain evidence="3 4">Ueda107</strain>
    </source>
</reference>
<dbReference type="KEGG" id="cja:CJA_0425"/>
<accession>B3PI86</accession>
<dbReference type="EMBL" id="CP000934">
    <property type="protein sequence ID" value="ACE85579.1"/>
    <property type="molecule type" value="Genomic_DNA"/>
</dbReference>
<evidence type="ECO:0000259" key="2">
    <source>
        <dbReference type="Pfam" id="PF18912"/>
    </source>
</evidence>
<dbReference type="HOGENOM" id="CLU_054549_0_2_6"/>
<proteinExistence type="inferred from homology"/>
<dbReference type="SUPFAM" id="SSF53271">
    <property type="entry name" value="PRTase-like"/>
    <property type="match status" value="1"/>
</dbReference>
<sequence>MTTSPWLTRLLDHLLPCPCLLCDGDLDTTTDTTLLCQTCVQSLPLLDSYRCHCCSLPLASTAYFCGQCLAEPASFTASIIPYRYAYPLDALIHRFKYQQQPSAGRCLGKLLLQHIRQRLETDPRLRPDLLVPVPLHWRRRWQRGFNQASLLSRQLGQALGIAVLPICTRLQHTHSQKGLNRQERLRNLRRAFAQEPKRCPAIQGKHLALVDDVVTTSATARCLSELLVRAGAARVDIWALARTPAPGESNGL</sequence>
<dbReference type="RefSeq" id="WP_012486107.1">
    <property type="nucleotide sequence ID" value="NC_010995.1"/>
</dbReference>
<dbReference type="PANTHER" id="PTHR47505">
    <property type="entry name" value="DNA UTILIZATION PROTEIN YHGH"/>
    <property type="match status" value="1"/>
</dbReference>
<dbReference type="InterPro" id="IPR044005">
    <property type="entry name" value="DZR_2"/>
</dbReference>
<dbReference type="PANTHER" id="PTHR47505:SF1">
    <property type="entry name" value="DNA UTILIZATION PROTEIN YHGH"/>
    <property type="match status" value="1"/>
</dbReference>
<name>B3PI86_CELJU</name>
<dbReference type="Proteomes" id="UP000001036">
    <property type="component" value="Chromosome"/>
</dbReference>